<dbReference type="Pfam" id="PF06271">
    <property type="entry name" value="RDD"/>
    <property type="match status" value="1"/>
</dbReference>
<dbReference type="Proteomes" id="UP000626244">
    <property type="component" value="Unassembled WGS sequence"/>
</dbReference>
<evidence type="ECO:0000256" key="3">
    <source>
        <dbReference type="ARBA" id="ARBA00022692"/>
    </source>
</evidence>
<feature type="domain" description="RDD" evidence="7">
    <location>
        <begin position="7"/>
        <end position="140"/>
    </location>
</feature>
<evidence type="ECO:0000256" key="2">
    <source>
        <dbReference type="ARBA" id="ARBA00022475"/>
    </source>
</evidence>
<dbReference type="InterPro" id="IPR010432">
    <property type="entry name" value="RDD"/>
</dbReference>
<protein>
    <submittedName>
        <fullName evidence="8">RDD family protein</fullName>
    </submittedName>
</protein>
<reference evidence="9" key="1">
    <citation type="journal article" date="2019" name="Int. J. Syst. Evol. Microbiol.">
        <title>The Global Catalogue of Microorganisms (GCM) 10K type strain sequencing project: providing services to taxonomists for standard genome sequencing and annotation.</title>
        <authorList>
            <consortium name="The Broad Institute Genomics Platform"/>
            <consortium name="The Broad Institute Genome Sequencing Center for Infectious Disease"/>
            <person name="Wu L."/>
            <person name="Ma J."/>
        </authorList>
    </citation>
    <scope>NUCLEOTIDE SEQUENCE [LARGE SCALE GENOMIC DNA]</scope>
    <source>
        <strain evidence="9">CGMCC 1.14993</strain>
    </source>
</reference>
<dbReference type="RefSeq" id="WP_088000146.1">
    <property type="nucleotide sequence ID" value="NZ_BMHB01000001.1"/>
</dbReference>
<keyword evidence="5 6" id="KW-0472">Membrane</keyword>
<feature type="transmembrane region" description="Helical" evidence="6">
    <location>
        <begin position="12"/>
        <end position="34"/>
    </location>
</feature>
<dbReference type="AlphaFoldDB" id="A0A8J3AKS2"/>
<evidence type="ECO:0000259" key="7">
    <source>
        <dbReference type="Pfam" id="PF06271"/>
    </source>
</evidence>
<dbReference type="EMBL" id="BMHB01000001">
    <property type="protein sequence ID" value="GGI14610.1"/>
    <property type="molecule type" value="Genomic_DNA"/>
</dbReference>
<keyword evidence="2" id="KW-1003">Cell membrane</keyword>
<evidence type="ECO:0000256" key="1">
    <source>
        <dbReference type="ARBA" id="ARBA00004651"/>
    </source>
</evidence>
<evidence type="ECO:0000256" key="5">
    <source>
        <dbReference type="ARBA" id="ARBA00023136"/>
    </source>
</evidence>
<evidence type="ECO:0000256" key="4">
    <source>
        <dbReference type="ARBA" id="ARBA00022989"/>
    </source>
</evidence>
<dbReference type="GO" id="GO:0005886">
    <property type="term" value="C:plasma membrane"/>
    <property type="evidence" value="ECO:0007669"/>
    <property type="project" value="UniProtKB-SubCell"/>
</dbReference>
<sequence>MKNFQLAKFYQRLSAFILDTFIVSILYGIIIALITMKPANILNRFNATSGNSTIDIFIIMMLMIVLLVIIPKFNKGMTFGQRFLGIKMIKDNYEETNIGIFLLRFIFIFAFSVAFLGIPLLVNVYLMLFRRDHKTIQDLLFKTSVIQTK</sequence>
<comment type="subcellular location">
    <subcellularLocation>
        <location evidence="1">Cell membrane</location>
        <topology evidence="1">Multi-pass membrane protein</topology>
    </subcellularLocation>
</comment>
<keyword evidence="9" id="KW-1185">Reference proteome</keyword>
<feature type="transmembrane region" description="Helical" evidence="6">
    <location>
        <begin position="54"/>
        <end position="73"/>
    </location>
</feature>
<comment type="caution">
    <text evidence="8">The sequence shown here is derived from an EMBL/GenBank/DDBJ whole genome shotgun (WGS) entry which is preliminary data.</text>
</comment>
<dbReference type="InterPro" id="IPR051791">
    <property type="entry name" value="Pra-immunoreactive"/>
</dbReference>
<keyword evidence="3 6" id="KW-0812">Transmembrane</keyword>
<evidence type="ECO:0000256" key="6">
    <source>
        <dbReference type="SAM" id="Phobius"/>
    </source>
</evidence>
<organism evidence="8 9">
    <name type="scientific">Gottfriedia solisilvae</name>
    <dbReference type="NCBI Taxonomy" id="1516104"/>
    <lineage>
        <taxon>Bacteria</taxon>
        <taxon>Bacillati</taxon>
        <taxon>Bacillota</taxon>
        <taxon>Bacilli</taxon>
        <taxon>Bacillales</taxon>
        <taxon>Bacillaceae</taxon>
        <taxon>Gottfriedia</taxon>
    </lineage>
</organism>
<gene>
    <name evidence="8" type="ORF">GCM10007380_23800</name>
</gene>
<evidence type="ECO:0000313" key="8">
    <source>
        <dbReference type="EMBL" id="GGI14610.1"/>
    </source>
</evidence>
<dbReference type="OrthoDB" id="1787043at2"/>
<dbReference type="PANTHER" id="PTHR36115:SF6">
    <property type="entry name" value="PROLINE-RICH ANTIGEN HOMOLOG"/>
    <property type="match status" value="1"/>
</dbReference>
<feature type="transmembrane region" description="Helical" evidence="6">
    <location>
        <begin position="98"/>
        <end position="126"/>
    </location>
</feature>
<accession>A0A8J3AKS2</accession>
<name>A0A8J3AKS2_9BACI</name>
<dbReference type="PANTHER" id="PTHR36115">
    <property type="entry name" value="PROLINE-RICH ANTIGEN HOMOLOG-RELATED"/>
    <property type="match status" value="1"/>
</dbReference>
<evidence type="ECO:0000313" key="9">
    <source>
        <dbReference type="Proteomes" id="UP000626244"/>
    </source>
</evidence>
<keyword evidence="4 6" id="KW-1133">Transmembrane helix</keyword>
<proteinExistence type="predicted"/>